<feature type="region of interest" description="Disordered" evidence="1">
    <location>
        <begin position="256"/>
        <end position="308"/>
    </location>
</feature>
<evidence type="ECO:0000313" key="2">
    <source>
        <dbReference type="EMBL" id="CAG8954126.1"/>
    </source>
</evidence>
<dbReference type="EMBL" id="CAJVRL010000055">
    <property type="protein sequence ID" value="CAG8954126.1"/>
    <property type="molecule type" value="Genomic_DNA"/>
</dbReference>
<protein>
    <recommendedName>
        <fullName evidence="4">Life-span regulatory factor domain-containing protein</fullName>
    </recommendedName>
</protein>
<feature type="compositionally biased region" description="Polar residues" evidence="1">
    <location>
        <begin position="137"/>
        <end position="148"/>
    </location>
</feature>
<dbReference type="Pfam" id="PF12855">
    <property type="entry name" value="Ecl1"/>
    <property type="match status" value="1"/>
</dbReference>
<evidence type="ECO:0008006" key="4">
    <source>
        <dbReference type="Google" id="ProtNLM"/>
    </source>
</evidence>
<name>A0A9N9PP08_9HELO</name>
<feature type="compositionally biased region" description="Polar residues" evidence="1">
    <location>
        <begin position="205"/>
        <end position="215"/>
    </location>
</feature>
<feature type="region of interest" description="Disordered" evidence="1">
    <location>
        <begin position="98"/>
        <end position="178"/>
    </location>
</feature>
<keyword evidence="3" id="KW-1185">Reference proteome</keyword>
<accession>A0A9N9PP08</accession>
<dbReference type="Proteomes" id="UP000696280">
    <property type="component" value="Unassembled WGS sequence"/>
</dbReference>
<feature type="compositionally biased region" description="Low complexity" evidence="1">
    <location>
        <begin position="256"/>
        <end position="265"/>
    </location>
</feature>
<dbReference type="OrthoDB" id="3599883at2759"/>
<gene>
    <name evidence="2" type="ORF">HYFRA_00009230</name>
</gene>
<dbReference type="AlphaFoldDB" id="A0A9N9PP08"/>
<feature type="region of interest" description="Disordered" evidence="1">
    <location>
        <begin position="191"/>
        <end position="215"/>
    </location>
</feature>
<feature type="region of interest" description="Disordered" evidence="1">
    <location>
        <begin position="31"/>
        <end position="62"/>
    </location>
</feature>
<evidence type="ECO:0000313" key="3">
    <source>
        <dbReference type="Proteomes" id="UP000696280"/>
    </source>
</evidence>
<dbReference type="InterPro" id="IPR024368">
    <property type="entry name" value="Ecl1/2/3"/>
</dbReference>
<feature type="compositionally biased region" description="Low complexity" evidence="1">
    <location>
        <begin position="151"/>
        <end position="166"/>
    </location>
</feature>
<organism evidence="2 3">
    <name type="scientific">Hymenoscyphus fraxineus</name>
    <dbReference type="NCBI Taxonomy" id="746836"/>
    <lineage>
        <taxon>Eukaryota</taxon>
        <taxon>Fungi</taxon>
        <taxon>Dikarya</taxon>
        <taxon>Ascomycota</taxon>
        <taxon>Pezizomycotina</taxon>
        <taxon>Leotiomycetes</taxon>
        <taxon>Helotiales</taxon>
        <taxon>Helotiaceae</taxon>
        <taxon>Hymenoscyphus</taxon>
    </lineage>
</organism>
<feature type="compositionally biased region" description="Low complexity" evidence="1">
    <location>
        <begin position="99"/>
        <end position="108"/>
    </location>
</feature>
<proteinExistence type="predicted"/>
<evidence type="ECO:0000256" key="1">
    <source>
        <dbReference type="SAM" id="MobiDB-lite"/>
    </source>
</evidence>
<sequence>MHLPVPMARRDTTRGGNQDVIIQYRRRSHPDLQLAGNPLLSRTSTREREQEEETVRDNNGEGFPQFCTSCEKQFQAANTFLYCSEACRLYDQRPDPIRSISYSSTQTPTSPPLTPYTRHFSSLPGPDDGPDIVPRFSPTQSRPRSYFNSDPYPSSYQASSAGYSQSPPQPTYTNSHSSTALASLRELATALPKTSSKHRDPESPPKSNASSISRTGSGVWDYIPFTSSSKTAPTPSATPGNSYNAGYTVSHSYNASHSSYASGSGRSREDLHSYGRSYSTYGNAGGMGMDRPLPPRNGPGGYGHRPKSIDLVTPVVEHMI</sequence>
<comment type="caution">
    <text evidence="2">The sequence shown here is derived from an EMBL/GenBank/DDBJ whole genome shotgun (WGS) entry which is preliminary data.</text>
</comment>
<reference evidence="2" key="1">
    <citation type="submission" date="2021-07" db="EMBL/GenBank/DDBJ databases">
        <authorList>
            <person name="Durling M."/>
        </authorList>
    </citation>
    <scope>NUCLEOTIDE SEQUENCE</scope>
</reference>
<feature type="compositionally biased region" description="Basic and acidic residues" evidence="1">
    <location>
        <begin position="44"/>
        <end position="59"/>
    </location>
</feature>